<organism evidence="2 3">
    <name type="scientific">Cardiocondyla obscurior</name>
    <dbReference type="NCBI Taxonomy" id="286306"/>
    <lineage>
        <taxon>Eukaryota</taxon>
        <taxon>Metazoa</taxon>
        <taxon>Ecdysozoa</taxon>
        <taxon>Arthropoda</taxon>
        <taxon>Hexapoda</taxon>
        <taxon>Insecta</taxon>
        <taxon>Pterygota</taxon>
        <taxon>Neoptera</taxon>
        <taxon>Endopterygota</taxon>
        <taxon>Hymenoptera</taxon>
        <taxon>Apocrita</taxon>
        <taxon>Aculeata</taxon>
        <taxon>Formicoidea</taxon>
        <taxon>Formicidae</taxon>
        <taxon>Myrmicinae</taxon>
        <taxon>Cardiocondyla</taxon>
    </lineage>
</organism>
<dbReference type="EMBL" id="JADYXP020000042">
    <property type="protein sequence ID" value="KAL0098678.1"/>
    <property type="molecule type" value="Genomic_DNA"/>
</dbReference>
<comment type="caution">
    <text evidence="2">The sequence shown here is derived from an EMBL/GenBank/DDBJ whole genome shotgun (WGS) entry which is preliminary data.</text>
</comment>
<evidence type="ECO:0000313" key="3">
    <source>
        <dbReference type="Proteomes" id="UP001430953"/>
    </source>
</evidence>
<accession>A0AAW2E7H3</accession>
<evidence type="ECO:0000256" key="1">
    <source>
        <dbReference type="SAM" id="MobiDB-lite"/>
    </source>
</evidence>
<dbReference type="AlphaFoldDB" id="A0AAW2E7H3"/>
<gene>
    <name evidence="2" type="ORF">PUN28_020634</name>
</gene>
<proteinExistence type="predicted"/>
<evidence type="ECO:0000313" key="2">
    <source>
        <dbReference type="EMBL" id="KAL0098678.1"/>
    </source>
</evidence>
<sequence>MTSAISFKQIRPHAVLHHQLRNQKLVWRQQATEDDLEGVAANIRDNAFCDENANTDVISLDSSNASDASIRTTASVDQSEVERLKVEAASLRKSRELKASRDAEYMPPPLKTQKAISEEIDDVEMEVIEAGEPLFPGRLSSKEDWPPAVRPPIKGRRLVLSDKTSIEIAKTHSICEISKDIESLIEKGFHSLRKNTKGDRWHDSNLRQTGSPQALPLGPGITPKCGRYKSVSRSAGSRWRCELRRQIEN</sequence>
<dbReference type="Proteomes" id="UP001430953">
    <property type="component" value="Unassembled WGS sequence"/>
</dbReference>
<reference evidence="2 3" key="1">
    <citation type="submission" date="2023-03" db="EMBL/GenBank/DDBJ databases">
        <title>High recombination rates correlate with genetic variation in Cardiocondyla obscurior ants.</title>
        <authorList>
            <person name="Errbii M."/>
        </authorList>
    </citation>
    <scope>NUCLEOTIDE SEQUENCE [LARGE SCALE GENOMIC DNA]</scope>
    <source>
        <strain evidence="2">Alpha-2009</strain>
        <tissue evidence="2">Whole body</tissue>
    </source>
</reference>
<feature type="region of interest" description="Disordered" evidence="1">
    <location>
        <begin position="196"/>
        <end position="218"/>
    </location>
</feature>
<name>A0AAW2E7H3_9HYME</name>
<keyword evidence="3" id="KW-1185">Reference proteome</keyword>
<feature type="compositionally biased region" description="Basic and acidic residues" evidence="1">
    <location>
        <begin position="196"/>
        <end position="205"/>
    </location>
</feature>
<protein>
    <submittedName>
        <fullName evidence="2">Uncharacterized protein</fullName>
    </submittedName>
</protein>